<dbReference type="InterPro" id="IPR027007">
    <property type="entry name" value="C2_DOCK-type_domain"/>
</dbReference>
<gene>
    <name evidence="3" type="ORF">PACLA_8A005574</name>
</gene>
<dbReference type="PROSITE" id="PS50003">
    <property type="entry name" value="PH_DOMAIN"/>
    <property type="match status" value="1"/>
</dbReference>
<keyword evidence="4" id="KW-1185">Reference proteome</keyword>
<dbReference type="InterPro" id="IPR035892">
    <property type="entry name" value="C2_domain_sf"/>
</dbReference>
<evidence type="ECO:0000256" key="1">
    <source>
        <dbReference type="ARBA" id="ARBA00022553"/>
    </source>
</evidence>
<feature type="non-terminal residue" evidence="3">
    <location>
        <position position="867"/>
    </location>
</feature>
<dbReference type="AlphaFoldDB" id="A0A6S7IV14"/>
<accession>A0A6S7IV14</accession>
<dbReference type="InterPro" id="IPR001849">
    <property type="entry name" value="PH_domain"/>
</dbReference>
<dbReference type="PANTHER" id="PTHR23317">
    <property type="entry name" value="DEDICATOR OF CYTOKINESIS DOCK"/>
    <property type="match status" value="1"/>
</dbReference>
<proteinExistence type="inferred from homology"/>
<dbReference type="SUPFAM" id="SSF50729">
    <property type="entry name" value="PH domain-like"/>
    <property type="match status" value="1"/>
</dbReference>
<dbReference type="InterPro" id="IPR026791">
    <property type="entry name" value="DOCK"/>
</dbReference>
<evidence type="ECO:0000313" key="3">
    <source>
        <dbReference type="EMBL" id="CAB4020819.1"/>
    </source>
</evidence>
<dbReference type="InterPro" id="IPR016024">
    <property type="entry name" value="ARM-type_fold"/>
</dbReference>
<reference evidence="3" key="1">
    <citation type="submission" date="2020-04" db="EMBL/GenBank/DDBJ databases">
        <authorList>
            <person name="Alioto T."/>
            <person name="Alioto T."/>
            <person name="Gomez Garrido J."/>
        </authorList>
    </citation>
    <scope>NUCLEOTIDE SEQUENCE</scope>
    <source>
        <strain evidence="3">A484AB</strain>
    </source>
</reference>
<dbReference type="PANTHER" id="PTHR23317:SF26">
    <property type="entry name" value="ZIZIMIN, ISOFORM K"/>
    <property type="match status" value="1"/>
</dbReference>
<dbReference type="PROSITE" id="PS51650">
    <property type="entry name" value="C2_DOCK"/>
    <property type="match status" value="1"/>
</dbReference>
<dbReference type="Gene3D" id="2.60.40.150">
    <property type="entry name" value="C2 domain"/>
    <property type="match status" value="1"/>
</dbReference>
<dbReference type="GO" id="GO:0005085">
    <property type="term" value="F:guanyl-nucleotide exchange factor activity"/>
    <property type="evidence" value="ECO:0007669"/>
    <property type="project" value="InterPro"/>
</dbReference>
<dbReference type="Proteomes" id="UP001152795">
    <property type="component" value="Unassembled WGS sequence"/>
</dbReference>
<evidence type="ECO:0000313" key="4">
    <source>
        <dbReference type="Proteomes" id="UP001152795"/>
    </source>
</evidence>
<dbReference type="Pfam" id="PF14429">
    <property type="entry name" value="DOCK-C2"/>
    <property type="match status" value="1"/>
</dbReference>
<organism evidence="3 4">
    <name type="scientific">Paramuricea clavata</name>
    <name type="common">Red gorgonian</name>
    <name type="synonym">Violescent sea-whip</name>
    <dbReference type="NCBI Taxonomy" id="317549"/>
    <lineage>
        <taxon>Eukaryota</taxon>
        <taxon>Metazoa</taxon>
        <taxon>Cnidaria</taxon>
        <taxon>Anthozoa</taxon>
        <taxon>Octocorallia</taxon>
        <taxon>Malacalcyonacea</taxon>
        <taxon>Plexauridae</taxon>
        <taxon>Paramuricea</taxon>
    </lineage>
</organism>
<name>A0A6S7IV14_PARCT</name>
<keyword evidence="1" id="KW-0597">Phosphoprotein</keyword>
<comment type="caution">
    <text evidence="3">The sequence shown here is derived from an EMBL/GenBank/DDBJ whole genome shotgun (WGS) entry which is preliminary data.</text>
</comment>
<sequence length="867" mass="98771">MHGFEIRIQDKIYSLVADTQSEMESWLSVLCKVTGVDMTTGKSKSASSGGWFSGKNRVLKSTNFRESLKQSKHPELMEFARETDQVNAKRRQEGRNKIFSLSFLSPNINGAGDEVKEVDIPHERFGKRFLVQCDDLKFRLSRSFDSVSSVNIEPFFITLALFDVKENKKISEDFHCDVNDSVVSEMLPSPENISNGVGEYEHHFSFPKKAIFSVTFPHPDVYLVLRIEKVLQGGITSCTEPYMKSGDALKKGAAKAYRSAEIACQTLWRYRMPFALATRPLFKNNQGDLDDEKEWSPIYKQDSGKLSDDELLKLVEDMAGKEKFKQQIIPATIKMNVTSLPNDLANSMTASLLPVRPFNDKSKIQPTLEVQEFVPAIPEAVHPHMVYANNFYVYPLMLNFNNQKVFSKARNIAVTVEFKENDTLASSPLKCIYNRSGCVVPSFTTSTNTTVLHHCTNPTFYDEIKICLPVHLHNRHHLLFTFYHVSCEQKKAASGAHASIKGKPAVEMQVGYAWLPLLKDGRIVHSELSIPVATSAPDGYLNSRFGGLGKNIGPDVRWLDGGKPLLKISTKVVSTVHTQDVHVDSLFRHLQEADGTPASERETSNSLKHLFVADNSVIIKYLPTILNKLLHVLIVTKLDEVTKDTVRVLVRFVSQLHDVNRSDVLHSYVKYSFVTDQLSGFDKTVYEELTKGLLKFLKPGADPTITSSFLKHAWWFFEVILKSMGGHLIQNGKLQSNRETRYSKGFYESLEHLLQLFVPQILRRLKEEARVAKEANIHMAYFVKGCFTYIDRGFVFQMISYYNEQFKDADTQMMEFRFDFLRIICQHEHYIPLNLPLDCRATGELYEYELTDSYCKNHFLCGLLLRQ</sequence>
<protein>
    <submittedName>
        <fullName evidence="3">Dedicator of cytokinesis 11-like</fullName>
    </submittedName>
</protein>
<evidence type="ECO:0000256" key="2">
    <source>
        <dbReference type="PROSITE-ProRule" id="PRU00983"/>
    </source>
</evidence>
<dbReference type="SUPFAM" id="SSF48371">
    <property type="entry name" value="ARM repeat"/>
    <property type="match status" value="1"/>
</dbReference>
<dbReference type="GO" id="GO:0007264">
    <property type="term" value="P:small GTPase-mediated signal transduction"/>
    <property type="evidence" value="ECO:0007669"/>
    <property type="project" value="InterPro"/>
</dbReference>
<comment type="similarity">
    <text evidence="2">Belongs to the DOCK family.</text>
</comment>
<dbReference type="OrthoDB" id="47328at2759"/>
<dbReference type="EMBL" id="CACRXK020011142">
    <property type="protein sequence ID" value="CAB4020819.1"/>
    <property type="molecule type" value="Genomic_DNA"/>
</dbReference>